<dbReference type="OMA" id="QKKRTDN"/>
<comment type="similarity">
    <text evidence="2">Belongs to the SURF6 family.</text>
</comment>
<keyword evidence="3" id="KW-0539">Nucleus</keyword>
<dbReference type="KEGG" id="sre:PTSG_07591"/>
<evidence type="ECO:0000259" key="6">
    <source>
        <dbReference type="Pfam" id="PF15459"/>
    </source>
</evidence>
<evidence type="ECO:0008006" key="9">
    <source>
        <dbReference type="Google" id="ProtNLM"/>
    </source>
</evidence>
<name>F2UH76_SALR5</name>
<keyword evidence="8" id="KW-1185">Reference proteome</keyword>
<dbReference type="GO" id="GO:0042273">
    <property type="term" value="P:ribosomal large subunit biogenesis"/>
    <property type="evidence" value="ECO:0007669"/>
    <property type="project" value="TreeGrafter"/>
</dbReference>
<dbReference type="Pfam" id="PF15459">
    <property type="entry name" value="RRP14"/>
    <property type="match status" value="1"/>
</dbReference>
<feature type="compositionally biased region" description="Basic and acidic residues" evidence="4">
    <location>
        <begin position="313"/>
        <end position="333"/>
    </location>
</feature>
<evidence type="ECO:0000256" key="3">
    <source>
        <dbReference type="ARBA" id="ARBA00023242"/>
    </source>
</evidence>
<feature type="domain" description="Ribosomal RNA-processing protein 14/surfeit locus protein 6 C-terminal" evidence="5">
    <location>
        <begin position="154"/>
        <end position="342"/>
    </location>
</feature>
<evidence type="ECO:0000313" key="8">
    <source>
        <dbReference type="Proteomes" id="UP000007799"/>
    </source>
</evidence>
<gene>
    <name evidence="7" type="ORF">PTSG_07591</name>
</gene>
<dbReference type="InterPro" id="IPR007019">
    <property type="entry name" value="SURF6"/>
</dbReference>
<evidence type="ECO:0000256" key="1">
    <source>
        <dbReference type="ARBA" id="ARBA00004123"/>
    </source>
</evidence>
<dbReference type="Proteomes" id="UP000007799">
    <property type="component" value="Unassembled WGS sequence"/>
</dbReference>
<comment type="subcellular location">
    <subcellularLocation>
        <location evidence="1">Nucleus</location>
    </subcellularLocation>
</comment>
<feature type="compositionally biased region" description="Basic and acidic residues" evidence="4">
    <location>
        <begin position="156"/>
        <end position="166"/>
    </location>
</feature>
<feature type="compositionally biased region" description="Basic and acidic residues" evidence="4">
    <location>
        <begin position="198"/>
        <end position="212"/>
    </location>
</feature>
<dbReference type="AlphaFoldDB" id="F2UH76"/>
<reference evidence="7" key="1">
    <citation type="submission" date="2009-08" db="EMBL/GenBank/DDBJ databases">
        <title>Annotation of Salpingoeca rosetta.</title>
        <authorList>
            <consortium name="The Broad Institute Genome Sequencing Platform"/>
            <person name="Russ C."/>
            <person name="Cuomo C."/>
            <person name="Burger G."/>
            <person name="Gray M.W."/>
            <person name="Holland P.W.H."/>
            <person name="King N."/>
            <person name="Lang F.B.F."/>
            <person name="Roger A.J."/>
            <person name="Ruiz-Trillo I."/>
            <person name="Young S.K."/>
            <person name="Zeng Q."/>
            <person name="Gargeya S."/>
            <person name="Alvarado L."/>
            <person name="Berlin A."/>
            <person name="Chapman S.B."/>
            <person name="Chen Z."/>
            <person name="Freedman E."/>
            <person name="Gellesch M."/>
            <person name="Goldberg J."/>
            <person name="Griggs A."/>
            <person name="Gujja S."/>
            <person name="Heilman E."/>
            <person name="Heiman D."/>
            <person name="Howarth C."/>
            <person name="Mehta T."/>
            <person name="Neiman D."/>
            <person name="Pearson M."/>
            <person name="Roberts A."/>
            <person name="Saif S."/>
            <person name="Shea T."/>
            <person name="Shenoy N."/>
            <person name="Sisk P."/>
            <person name="Stolte C."/>
            <person name="Sykes S."/>
            <person name="White J."/>
            <person name="Yandava C."/>
            <person name="Haas B."/>
            <person name="Nusbaum C."/>
            <person name="Birren B."/>
        </authorList>
    </citation>
    <scope>NUCLEOTIDE SEQUENCE [LARGE SCALE GENOMIC DNA]</scope>
    <source>
        <strain evidence="7">ATCC 50818</strain>
    </source>
</reference>
<dbReference type="InterPro" id="IPR029188">
    <property type="entry name" value="Rrp14_N"/>
</dbReference>
<proteinExistence type="inferred from homology"/>
<feature type="compositionally biased region" description="Basic residues" evidence="4">
    <location>
        <begin position="334"/>
        <end position="348"/>
    </location>
</feature>
<dbReference type="Pfam" id="PF04935">
    <property type="entry name" value="SURF6"/>
    <property type="match status" value="1"/>
</dbReference>
<dbReference type="PANTHER" id="PTHR14369:SF0">
    <property type="entry name" value="SURFEIT LOCUS PROTEIN 6"/>
    <property type="match status" value="1"/>
</dbReference>
<sequence length="354" mass="40702">MAGEDGLMERLASHNRFFNDVISLIPPKYYLAEADEEHQQRIAARYMKNTKNKAPKQEIKERSKKAKRAKELGKTVIDIQQEQLKSEDAAAEDAQQQQHKASKHGKGGKKRGAASTQDGKQNDQRRKKPFLVSQSSNVSPHELRARLAVKLQEMKETRKAAEERVQRTKTTNKRSKLKEERQKKAMVRATRPQFTGTDARKGDAKDSTHDDTAAPLAFSKFEFANDNRKKKAKPNPKQLLQMAEREKQEIEALKASDAAKAAEVVEKKGWDKALKRAEGEKVFDNPKLMKKAIKTRERKKAKSKKTWEARVAAVEKEQKERQEKRERNLQARKDAKKQRKLKKMQKKRPGFEGK</sequence>
<dbReference type="GeneID" id="16071949"/>
<dbReference type="eggNOG" id="KOG2885">
    <property type="taxonomic scope" value="Eukaryota"/>
</dbReference>
<accession>F2UH76</accession>
<dbReference type="STRING" id="946362.F2UH76"/>
<dbReference type="PANTHER" id="PTHR14369">
    <property type="entry name" value="SURFEIT LOCUS PROTEIN 6"/>
    <property type="match status" value="1"/>
</dbReference>
<dbReference type="GO" id="GO:0042274">
    <property type="term" value="P:ribosomal small subunit biogenesis"/>
    <property type="evidence" value="ECO:0007669"/>
    <property type="project" value="TreeGrafter"/>
</dbReference>
<dbReference type="EMBL" id="GL832974">
    <property type="protein sequence ID" value="EGD76475.1"/>
    <property type="molecule type" value="Genomic_DNA"/>
</dbReference>
<dbReference type="GO" id="GO:0003677">
    <property type="term" value="F:DNA binding"/>
    <property type="evidence" value="ECO:0007669"/>
    <property type="project" value="TreeGrafter"/>
</dbReference>
<organism evidence="8">
    <name type="scientific">Salpingoeca rosetta (strain ATCC 50818 / BSB-021)</name>
    <dbReference type="NCBI Taxonomy" id="946362"/>
    <lineage>
        <taxon>Eukaryota</taxon>
        <taxon>Choanoflagellata</taxon>
        <taxon>Craspedida</taxon>
        <taxon>Salpingoecidae</taxon>
        <taxon>Salpingoeca</taxon>
    </lineage>
</organism>
<evidence type="ECO:0000313" key="7">
    <source>
        <dbReference type="EMBL" id="EGD76475.1"/>
    </source>
</evidence>
<feature type="region of interest" description="Disordered" evidence="4">
    <location>
        <begin position="313"/>
        <end position="354"/>
    </location>
</feature>
<dbReference type="InParanoid" id="F2UH76"/>
<evidence type="ECO:0000259" key="5">
    <source>
        <dbReference type="Pfam" id="PF04935"/>
    </source>
</evidence>
<feature type="compositionally biased region" description="Basic residues" evidence="4">
    <location>
        <begin position="100"/>
        <end position="112"/>
    </location>
</feature>
<feature type="region of interest" description="Disordered" evidence="4">
    <location>
        <begin position="45"/>
        <end position="143"/>
    </location>
</feature>
<protein>
    <recommendedName>
        <fullName evidence="9">Ribosomal RNA-processing protein 14/surfeit locus protein 6 C-terminal domain-containing protein</fullName>
    </recommendedName>
</protein>
<dbReference type="InterPro" id="IPR029190">
    <property type="entry name" value="Rrp14/SURF6_C"/>
</dbReference>
<dbReference type="OrthoDB" id="444809at2759"/>
<dbReference type="RefSeq" id="XP_004991389.1">
    <property type="nucleotide sequence ID" value="XM_004991332.1"/>
</dbReference>
<evidence type="ECO:0000256" key="2">
    <source>
        <dbReference type="ARBA" id="ARBA00005904"/>
    </source>
</evidence>
<evidence type="ECO:0000256" key="4">
    <source>
        <dbReference type="SAM" id="MobiDB-lite"/>
    </source>
</evidence>
<dbReference type="GO" id="GO:0003723">
    <property type="term" value="F:RNA binding"/>
    <property type="evidence" value="ECO:0007669"/>
    <property type="project" value="TreeGrafter"/>
</dbReference>
<dbReference type="GO" id="GO:0005730">
    <property type="term" value="C:nucleolus"/>
    <property type="evidence" value="ECO:0007669"/>
    <property type="project" value="TreeGrafter"/>
</dbReference>
<feature type="region of interest" description="Disordered" evidence="4">
    <location>
        <begin position="156"/>
        <end position="213"/>
    </location>
</feature>
<feature type="domain" description="Ribosomal RNA-processing protein 14 N-terminal" evidence="6">
    <location>
        <begin position="10"/>
        <end position="70"/>
    </location>
</feature>